<name>A0A1G8MPQ1_9RHOB</name>
<dbReference type="RefSeq" id="WP_165616807.1">
    <property type="nucleotide sequence ID" value="NZ_FNEJ01000008.1"/>
</dbReference>
<organism evidence="2 3">
    <name type="scientific">Salipiger marinus</name>
    <dbReference type="NCBI Taxonomy" id="555512"/>
    <lineage>
        <taxon>Bacteria</taxon>
        <taxon>Pseudomonadati</taxon>
        <taxon>Pseudomonadota</taxon>
        <taxon>Alphaproteobacteria</taxon>
        <taxon>Rhodobacterales</taxon>
        <taxon>Roseobacteraceae</taxon>
        <taxon>Salipiger</taxon>
    </lineage>
</organism>
<evidence type="ECO:0000256" key="1">
    <source>
        <dbReference type="SAM" id="MobiDB-lite"/>
    </source>
</evidence>
<sequence>MAHRFSLTEKQVRDLIAMTPPGYVPSVTLAFTRADETAQAGSQSSANPADLIEP</sequence>
<protein>
    <submittedName>
        <fullName evidence="2">Uncharacterized protein</fullName>
    </submittedName>
</protein>
<evidence type="ECO:0000313" key="2">
    <source>
        <dbReference type="EMBL" id="SDI69837.1"/>
    </source>
</evidence>
<dbReference type="AlphaFoldDB" id="A0A1G8MPQ1"/>
<feature type="region of interest" description="Disordered" evidence="1">
    <location>
        <begin position="35"/>
        <end position="54"/>
    </location>
</feature>
<accession>A0A1G8MPQ1</accession>
<evidence type="ECO:0000313" key="3">
    <source>
        <dbReference type="Proteomes" id="UP000199093"/>
    </source>
</evidence>
<dbReference type="Proteomes" id="UP000199093">
    <property type="component" value="Unassembled WGS sequence"/>
</dbReference>
<keyword evidence="3" id="KW-1185">Reference proteome</keyword>
<reference evidence="3" key="1">
    <citation type="submission" date="2016-10" db="EMBL/GenBank/DDBJ databases">
        <authorList>
            <person name="Varghese N."/>
            <person name="Submissions S."/>
        </authorList>
    </citation>
    <scope>NUCLEOTIDE SEQUENCE [LARGE SCALE GENOMIC DNA]</scope>
    <source>
        <strain evidence="3">DSM 26424</strain>
    </source>
</reference>
<gene>
    <name evidence="2" type="ORF">SAMN04487993_1008188</name>
</gene>
<dbReference type="EMBL" id="FNEJ01000008">
    <property type="protein sequence ID" value="SDI69837.1"/>
    <property type="molecule type" value="Genomic_DNA"/>
</dbReference>
<dbReference type="STRING" id="555512.SAMN04487993_1008188"/>
<proteinExistence type="predicted"/>